<name>A0A1M7MKA3_9ACTN</name>
<keyword evidence="2" id="KW-1185">Reference proteome</keyword>
<dbReference type="RefSeq" id="WP_073500850.1">
    <property type="nucleotide sequence ID" value="NZ_FRBI01000016.1"/>
</dbReference>
<dbReference type="STRING" id="310782.SAMN05216499_11676"/>
<accession>A0A1M7MKA3</accession>
<protein>
    <submittedName>
        <fullName evidence="1">YD repeat-containing protein</fullName>
    </submittedName>
</protein>
<organism evidence="1 2">
    <name type="scientific">Actinacidiphila paucisporea</name>
    <dbReference type="NCBI Taxonomy" id="310782"/>
    <lineage>
        <taxon>Bacteria</taxon>
        <taxon>Bacillati</taxon>
        <taxon>Actinomycetota</taxon>
        <taxon>Actinomycetes</taxon>
        <taxon>Kitasatosporales</taxon>
        <taxon>Streptomycetaceae</taxon>
        <taxon>Actinacidiphila</taxon>
    </lineage>
</organism>
<gene>
    <name evidence="1" type="ORF">SAMN05216499_11676</name>
</gene>
<dbReference type="EMBL" id="FRBI01000016">
    <property type="protein sequence ID" value="SHM91345.1"/>
    <property type="molecule type" value="Genomic_DNA"/>
</dbReference>
<dbReference type="AlphaFoldDB" id="A0A1M7MKA3"/>
<reference evidence="1 2" key="1">
    <citation type="submission" date="2016-11" db="EMBL/GenBank/DDBJ databases">
        <authorList>
            <person name="Jaros S."/>
            <person name="Januszkiewicz K."/>
            <person name="Wedrychowicz H."/>
        </authorList>
    </citation>
    <scope>NUCLEOTIDE SEQUENCE [LARGE SCALE GENOMIC DNA]</scope>
    <source>
        <strain evidence="1 2">CGMCC 4.2025</strain>
    </source>
</reference>
<dbReference type="Gene3D" id="2.180.10.10">
    <property type="entry name" value="RHS repeat-associated core"/>
    <property type="match status" value="1"/>
</dbReference>
<proteinExistence type="predicted"/>
<dbReference type="Proteomes" id="UP000184111">
    <property type="component" value="Unassembled WGS sequence"/>
</dbReference>
<evidence type="ECO:0000313" key="1">
    <source>
        <dbReference type="EMBL" id="SHM91345.1"/>
    </source>
</evidence>
<evidence type="ECO:0000313" key="2">
    <source>
        <dbReference type="Proteomes" id="UP000184111"/>
    </source>
</evidence>
<sequence length="130" mass="13221">MGEETSAIYTRDSDAGAVLKDTADYAVNGDIADHSETAGDTSSQSYTYDQLGRLAGSDDLGGDGSCLRHVYGYDGNSNRTSLTTSLSAPGAACTDTGATGLLDERAVLTATSHAGSPRVRPALAGRRGSG</sequence>